<dbReference type="PANTHER" id="PTHR14596:SF76">
    <property type="entry name" value="DEFECTIVE CHORION PROTEIN, FC177 ISOFORM"/>
    <property type="match status" value="1"/>
</dbReference>
<feature type="compositionally biased region" description="Low complexity" evidence="1">
    <location>
        <begin position="342"/>
        <end position="351"/>
    </location>
</feature>
<dbReference type="EMBL" id="MCFF01000032">
    <property type="protein sequence ID" value="ORZ10065.1"/>
    <property type="molecule type" value="Genomic_DNA"/>
</dbReference>
<feature type="region of interest" description="Disordered" evidence="1">
    <location>
        <begin position="342"/>
        <end position="363"/>
    </location>
</feature>
<feature type="compositionally biased region" description="Low complexity" evidence="1">
    <location>
        <begin position="748"/>
        <end position="759"/>
    </location>
</feature>
<feature type="region of interest" description="Disordered" evidence="1">
    <location>
        <begin position="399"/>
        <end position="433"/>
    </location>
</feature>
<feature type="compositionally biased region" description="Basic residues" evidence="1">
    <location>
        <begin position="200"/>
        <end position="209"/>
    </location>
</feature>
<dbReference type="GO" id="GO:0000987">
    <property type="term" value="F:cis-regulatory region sequence-specific DNA binding"/>
    <property type="evidence" value="ECO:0007669"/>
    <property type="project" value="TreeGrafter"/>
</dbReference>
<feature type="compositionally biased region" description="Low complexity" evidence="1">
    <location>
        <begin position="631"/>
        <end position="668"/>
    </location>
</feature>
<feature type="compositionally biased region" description="Polar residues" evidence="1">
    <location>
        <begin position="352"/>
        <end position="361"/>
    </location>
</feature>
<protein>
    <submittedName>
        <fullName evidence="2">Uncharacterized protein</fullName>
    </submittedName>
</protein>
<dbReference type="RefSeq" id="XP_021879155.1">
    <property type="nucleotide sequence ID" value="XM_022030357.1"/>
</dbReference>
<dbReference type="GO" id="GO:0000981">
    <property type="term" value="F:DNA-binding transcription factor activity, RNA polymerase II-specific"/>
    <property type="evidence" value="ECO:0007669"/>
    <property type="project" value="TreeGrafter"/>
</dbReference>
<sequence length="855" mass="95080">MLDFRSHRLRPYELNPVSRRSRQPGSHRTTSLSSSSTSSPSIHGYQSTMALRYSSRQRLRLFRNTHKQHFQQQEVHMLEQPNEGQEIDVMGTTMAMDTSVDADVNTSKDEDIELEMIQEPAIFRLSQELLALIFHYVYVTPVVLRPEQHSGELNSSQTSTTSLTHSSSSTFHSTTNETTSTASTTATTSTITTTSEPSRTNRRNKRDKRKSIACIQNDLPSVLALCLTCRTFYPQAIRLLWRQRTLASYDDLIEFYRAIDFSASLRRRQQKQRQLEQEQLQRLGMDYSTEEGLFNNEAALRIKSLTLLDMSFGSFFLPSLPSLAMTASSTDTTTTLTSSSQFFGSSSNSNMAQGNGSNSHHVNALMSAGAGSELRQGIDGLKTIDENSMIMGFAKDDMMTVSSSSSSPTSGSTSRGPSSSSTQLKRRSRQKSTSIYSELISPRLLHTIANHCYALVDLKICMDNKSLAAAGSPTFIPNSTETSKVQPSIPFSIIAGALLSLKRLTLMGVVCHPGQNKTGAELLLFAQKSQPLERLSIRSCRGISLETYIEFAVRSNRRLLSVDFEGLDFESSEQLTEMISAYAAHCENIMSITLSCLHGLALDGMIAALASHKLEALQELHVLGHDSFHAPQQQQQQQQQQQEPQQEPQPQPEQQQQENNNHENNNQEGAQVPMTQMCHLADANQAMADLAQLPPHRLTLYCLGITDIALFQFLCKSPHLIDLVLSEPTTILHLPQFQTFVKSVLPSPSSQSQAEQPSAMEDEENPFGPPVSSTATATPFTSAGFLNLILARCSWLKYMFMKLSLETAQEWIVQPCFKEAGLDKCLYQYRTATGAPAVVMMWDTRNKVNATLTRS</sequence>
<feature type="compositionally biased region" description="Low complexity" evidence="1">
    <location>
        <begin position="155"/>
        <end position="198"/>
    </location>
</feature>
<dbReference type="Proteomes" id="UP000193648">
    <property type="component" value="Unassembled WGS sequence"/>
</dbReference>
<gene>
    <name evidence="2" type="ORF">BCR41DRAFT_423990</name>
</gene>
<evidence type="ECO:0000313" key="2">
    <source>
        <dbReference type="EMBL" id="ORZ10065.1"/>
    </source>
</evidence>
<feature type="compositionally biased region" description="Low complexity" evidence="1">
    <location>
        <begin position="402"/>
        <end position="421"/>
    </location>
</feature>
<evidence type="ECO:0000256" key="1">
    <source>
        <dbReference type="SAM" id="MobiDB-lite"/>
    </source>
</evidence>
<feature type="region of interest" description="Disordered" evidence="1">
    <location>
        <begin position="629"/>
        <end position="668"/>
    </location>
</feature>
<reference evidence="2 3" key="1">
    <citation type="submission" date="2016-07" db="EMBL/GenBank/DDBJ databases">
        <title>Pervasive Adenine N6-methylation of Active Genes in Fungi.</title>
        <authorList>
            <consortium name="DOE Joint Genome Institute"/>
            <person name="Mondo S.J."/>
            <person name="Dannebaum R.O."/>
            <person name="Kuo R.C."/>
            <person name="Labutti K."/>
            <person name="Haridas S."/>
            <person name="Kuo A."/>
            <person name="Salamov A."/>
            <person name="Ahrendt S.R."/>
            <person name="Lipzen A."/>
            <person name="Sullivan W."/>
            <person name="Andreopoulos W.B."/>
            <person name="Clum A."/>
            <person name="Lindquist E."/>
            <person name="Daum C."/>
            <person name="Ramamoorthy G.K."/>
            <person name="Gryganskyi A."/>
            <person name="Culley D."/>
            <person name="Magnuson J.K."/>
            <person name="James T.Y."/>
            <person name="O'Malley M.A."/>
            <person name="Stajich J.E."/>
            <person name="Spatafora J.W."/>
            <person name="Visel A."/>
            <person name="Grigoriev I.V."/>
        </authorList>
    </citation>
    <scope>NUCLEOTIDE SEQUENCE [LARGE SCALE GENOMIC DNA]</scope>
    <source>
        <strain evidence="2 3">NRRL 3116</strain>
    </source>
</reference>
<dbReference type="AlphaFoldDB" id="A0A1Y2GGE9"/>
<accession>A0A1Y2GGE9</accession>
<evidence type="ECO:0000313" key="3">
    <source>
        <dbReference type="Proteomes" id="UP000193648"/>
    </source>
</evidence>
<feature type="region of interest" description="Disordered" evidence="1">
    <location>
        <begin position="748"/>
        <end position="773"/>
    </location>
</feature>
<dbReference type="InParanoid" id="A0A1Y2GGE9"/>
<organism evidence="2 3">
    <name type="scientific">Lobosporangium transversale</name>
    <dbReference type="NCBI Taxonomy" id="64571"/>
    <lineage>
        <taxon>Eukaryota</taxon>
        <taxon>Fungi</taxon>
        <taxon>Fungi incertae sedis</taxon>
        <taxon>Mucoromycota</taxon>
        <taxon>Mortierellomycotina</taxon>
        <taxon>Mortierellomycetes</taxon>
        <taxon>Mortierellales</taxon>
        <taxon>Mortierellaceae</taxon>
        <taxon>Lobosporangium</taxon>
    </lineage>
</organism>
<feature type="compositionally biased region" description="Low complexity" evidence="1">
    <location>
        <begin position="26"/>
        <end position="41"/>
    </location>
</feature>
<feature type="region of interest" description="Disordered" evidence="1">
    <location>
        <begin position="1"/>
        <end position="43"/>
    </location>
</feature>
<dbReference type="GeneID" id="33572199"/>
<keyword evidence="3" id="KW-1185">Reference proteome</keyword>
<dbReference type="PANTHER" id="PTHR14596">
    <property type="entry name" value="ZINC FINGER PROTEIN"/>
    <property type="match status" value="1"/>
</dbReference>
<feature type="region of interest" description="Disordered" evidence="1">
    <location>
        <begin position="150"/>
        <end position="209"/>
    </location>
</feature>
<name>A0A1Y2GGE9_9FUNG</name>
<proteinExistence type="predicted"/>
<dbReference type="GO" id="GO:0005634">
    <property type="term" value="C:nucleus"/>
    <property type="evidence" value="ECO:0007669"/>
    <property type="project" value="TreeGrafter"/>
</dbReference>
<dbReference type="GO" id="GO:0042594">
    <property type="term" value="P:response to starvation"/>
    <property type="evidence" value="ECO:0007669"/>
    <property type="project" value="TreeGrafter"/>
</dbReference>
<comment type="caution">
    <text evidence="2">The sequence shown here is derived from an EMBL/GenBank/DDBJ whole genome shotgun (WGS) entry which is preliminary data.</text>
</comment>
<dbReference type="OrthoDB" id="2407417at2759"/>